<dbReference type="PROSITE" id="PS50896">
    <property type="entry name" value="LISH"/>
    <property type="match status" value="1"/>
</dbReference>
<dbReference type="InterPro" id="IPR006594">
    <property type="entry name" value="LisH"/>
</dbReference>
<gene>
    <name evidence="2" type="ORF">FVE85_4463</name>
</gene>
<evidence type="ECO:0000259" key="1">
    <source>
        <dbReference type="PROSITE" id="PS50897"/>
    </source>
</evidence>
<reference evidence="3" key="1">
    <citation type="journal article" date="2019" name="Nat. Commun.">
        <title>Expansion of phycobilisome linker gene families in mesophilic red algae.</title>
        <authorList>
            <person name="Lee J."/>
            <person name="Kim D."/>
            <person name="Bhattacharya D."/>
            <person name="Yoon H.S."/>
        </authorList>
    </citation>
    <scope>NUCLEOTIDE SEQUENCE [LARGE SCALE GENOMIC DNA]</scope>
    <source>
        <strain evidence="3">CCMP 1328</strain>
    </source>
</reference>
<dbReference type="InterPro" id="IPR050618">
    <property type="entry name" value="Ubq-SigPath_Reg"/>
</dbReference>
<dbReference type="AlphaFoldDB" id="A0A5J4YHW3"/>
<dbReference type="InterPro" id="IPR006595">
    <property type="entry name" value="CTLH_C"/>
</dbReference>
<keyword evidence="3" id="KW-1185">Reference proteome</keyword>
<dbReference type="EMBL" id="VRMN01000016">
    <property type="protein sequence ID" value="KAA8491046.1"/>
    <property type="molecule type" value="Genomic_DNA"/>
</dbReference>
<dbReference type="Pfam" id="PF10607">
    <property type="entry name" value="CTLH"/>
    <property type="match status" value="1"/>
</dbReference>
<dbReference type="PANTHER" id="PTHR12864">
    <property type="entry name" value="RAN BINDING PROTEIN 9-RELATED"/>
    <property type="match status" value="1"/>
</dbReference>
<proteinExistence type="predicted"/>
<dbReference type="InterPro" id="IPR024964">
    <property type="entry name" value="CTLH/CRA"/>
</dbReference>
<organism evidence="2 3">
    <name type="scientific">Porphyridium purpureum</name>
    <name type="common">Red alga</name>
    <name type="synonym">Porphyridium cruentum</name>
    <dbReference type="NCBI Taxonomy" id="35688"/>
    <lineage>
        <taxon>Eukaryota</taxon>
        <taxon>Rhodophyta</taxon>
        <taxon>Bangiophyceae</taxon>
        <taxon>Porphyridiales</taxon>
        <taxon>Porphyridiaceae</taxon>
        <taxon>Porphyridium</taxon>
    </lineage>
</organism>
<dbReference type="PROSITE" id="PS50897">
    <property type="entry name" value="CTLH"/>
    <property type="match status" value="1"/>
</dbReference>
<name>A0A5J4YHW3_PORPP</name>
<feature type="domain" description="CTLH" evidence="1">
    <location>
        <begin position="57"/>
        <end position="114"/>
    </location>
</feature>
<dbReference type="SMART" id="SM00757">
    <property type="entry name" value="CRA"/>
    <property type="match status" value="1"/>
</dbReference>
<protein>
    <submittedName>
        <fullName evidence="2">Glucose-induced degradation protein 8-like</fullName>
    </submittedName>
</protein>
<dbReference type="InterPro" id="IPR013144">
    <property type="entry name" value="CRA_dom"/>
</dbReference>
<evidence type="ECO:0000313" key="3">
    <source>
        <dbReference type="Proteomes" id="UP000324585"/>
    </source>
</evidence>
<dbReference type="OrthoDB" id="2415936at2759"/>
<dbReference type="OMA" id="KMILWAQ"/>
<dbReference type="SMART" id="SM00668">
    <property type="entry name" value="CTLH"/>
    <property type="match status" value="1"/>
</dbReference>
<dbReference type="SMART" id="SM00667">
    <property type="entry name" value="LisH"/>
    <property type="match status" value="1"/>
</dbReference>
<sequence>MERIAEEEWEARLNGVKIDRSELNKVVMNYLFIEGYQEAAIKFAEESRLETPLDLRALADRTECRVAIQNGDVQLAIEKANEIDPLILDHNSQLFFHLQQQKLIELIRQNKIDAAIDFAQNELAPRGEENPQFLPELERVMALLAFENPRDSPLASFLDAAQRHQTASELNAAILASQCQSHAPSLPGLLAMLGWSQAQLSERCSFPHLNLSTGELLPDSEMERDDSQILSANNM</sequence>
<comment type="caution">
    <text evidence="2">The sequence shown here is derived from an EMBL/GenBank/DDBJ whole genome shotgun (WGS) entry which is preliminary data.</text>
</comment>
<accession>A0A5J4YHW3</accession>
<evidence type="ECO:0000313" key="2">
    <source>
        <dbReference type="EMBL" id="KAA8491046.1"/>
    </source>
</evidence>
<dbReference type="Pfam" id="PF08513">
    <property type="entry name" value="LisH"/>
    <property type="match status" value="1"/>
</dbReference>
<dbReference type="Proteomes" id="UP000324585">
    <property type="component" value="Unassembled WGS sequence"/>
</dbReference>